<keyword evidence="6" id="KW-1185">Reference proteome</keyword>
<dbReference type="InterPro" id="IPR042532">
    <property type="entry name" value="EXOC3/Sec6_C"/>
</dbReference>
<dbReference type="GO" id="GO:0000145">
    <property type="term" value="C:exocyst"/>
    <property type="evidence" value="ECO:0007669"/>
    <property type="project" value="InterPro"/>
</dbReference>
<dbReference type="OrthoDB" id="190098at2759"/>
<dbReference type="Proteomes" id="UP000014071">
    <property type="component" value="Unassembled WGS sequence"/>
</dbReference>
<dbReference type="eggNOG" id="KOG2286">
    <property type="taxonomic scope" value="Eukaryota"/>
</dbReference>
<dbReference type="EMBL" id="DF238778">
    <property type="protein sequence ID" value="GAC93646.1"/>
    <property type="molecule type" value="Genomic_DNA"/>
</dbReference>
<dbReference type="PANTHER" id="PTHR21292:SF1">
    <property type="entry name" value="EXOCYST COMPLEX COMPONENT 3"/>
    <property type="match status" value="1"/>
</dbReference>
<reference evidence="6" key="1">
    <citation type="journal article" date="2013" name="Genome Announc.">
        <title>Draft genome sequence of the basidiomycetous yeast-like fungus Pseudozyma hubeiensis SY62, which produces an abundant amount of the biosurfactant mannosylerythritol lipids.</title>
        <authorList>
            <person name="Konishi M."/>
            <person name="Hatada Y."/>
            <person name="Horiuchi J."/>
        </authorList>
    </citation>
    <scope>NUCLEOTIDE SEQUENCE [LARGE SCALE GENOMIC DNA]</scope>
    <source>
        <strain evidence="6">SY62</strain>
    </source>
</reference>
<dbReference type="GeneID" id="24106512"/>
<evidence type="ECO:0000256" key="4">
    <source>
        <dbReference type="SAM" id="MobiDB-lite"/>
    </source>
</evidence>
<protein>
    <submittedName>
        <fullName evidence="5">Uncharacterized protein</fullName>
    </submittedName>
</protein>
<dbReference type="Gene3D" id="1.10.357.50">
    <property type="match status" value="1"/>
</dbReference>
<proteinExistence type="inferred from homology"/>
<dbReference type="STRING" id="1305764.R9NYB3"/>
<dbReference type="Gene3D" id="1.10.357.70">
    <property type="entry name" value="Exocyst complex component Sec6, C-terminal domain"/>
    <property type="match status" value="1"/>
</dbReference>
<name>R9NYB3_PSEHS</name>
<organism evidence="5 6">
    <name type="scientific">Pseudozyma hubeiensis (strain SY62)</name>
    <name type="common">Yeast</name>
    <dbReference type="NCBI Taxonomy" id="1305764"/>
    <lineage>
        <taxon>Eukaryota</taxon>
        <taxon>Fungi</taxon>
        <taxon>Dikarya</taxon>
        <taxon>Basidiomycota</taxon>
        <taxon>Ustilaginomycotina</taxon>
        <taxon>Ustilaginomycetes</taxon>
        <taxon>Ustilaginales</taxon>
        <taxon>Ustilaginaceae</taxon>
        <taxon>Pseudozyma</taxon>
    </lineage>
</organism>
<accession>R9NYB3</accession>
<feature type="region of interest" description="Disordered" evidence="4">
    <location>
        <begin position="14"/>
        <end position="59"/>
    </location>
</feature>
<evidence type="ECO:0000313" key="6">
    <source>
        <dbReference type="Proteomes" id="UP000014071"/>
    </source>
</evidence>
<dbReference type="GO" id="GO:0000149">
    <property type="term" value="F:SNARE binding"/>
    <property type="evidence" value="ECO:0007669"/>
    <property type="project" value="TreeGrafter"/>
</dbReference>
<sequence length="871" mass="96475">MSFAIPPHHYIAGMPSTTIGTSPNGAQHRNGTALHSPTSLSTSLQGHAGPSSSAHAVHPKSAGLSAATLPSNAVASSSNLVAEFLKSPDDLTKISALRKKLLKEQASLSAKLKLGAKEQLEATRDGLLKLQATRKDVASIREAFAQVDALYTNTDGDDGTRTTHSDANRSFSIISQVSQIHRNFVQTTSTLEKLDALPDQISTLAEMLQRGRDDIMGPATDLLPLHFHLSQLEAFRNETFQIARTCSTDVRSTVSEFFAPLDGLIRAFDDYIMQLAERTMDLAREGRPGVVVKLIKIIEKESREDERAAAIRLAKRANLEGAARFRSVVANARVIKLYRPKFVEAIDRATAELFDECWSRFGADGTSLEFLGHLDWIYDDMRFVQSELTPLFPQDYQILRMFVKSYHKHLGSILRERILAKDPEASALLELYQFTQEYTKTITREIGAEKAWLEPTLLAGKEQGIIDDYLGLITKKIDEWTANLMSDEVREFVARQNPPDEDNEGLYGLQGAAILFQMVNQQIDVAADSGQASVLAKVVDHAAKAMHSTQTTWLRVLESEFKKQREAKAPDDVVGGLVEYVIALANDQLKSADYAEALIARLEPMVSKKYQAGIREAVDNALNGFLDVSKRCTQVLVDLVFADLQPAIKDLFTFPMWYSEGTMTTIVETMRDYTSDYSERLNPNLFDVLCDDMIDRFQVSYIGALRRVGSGKLRMPTAAEQMRKDVEDARTLFLAFKKEEEVQEKFEVLDAIRGMLTSSSTMVFLPYWSFAKAHGAHLGFLEAIMKARDDLKRDDVTALMESARRKVKSEGLNDLVPETGGPTVMSRVAQAYGSSYSGGLLANLGGERAAGMAASATQALGLTGWKNRDRD</sequence>
<evidence type="ECO:0000256" key="1">
    <source>
        <dbReference type="ARBA" id="ARBA00009447"/>
    </source>
</evidence>
<evidence type="ECO:0000256" key="3">
    <source>
        <dbReference type="ARBA" id="ARBA00022483"/>
    </source>
</evidence>
<dbReference type="PANTHER" id="PTHR21292">
    <property type="entry name" value="EXOCYST COMPLEX COMPONENT SEC6-RELATED"/>
    <property type="match status" value="1"/>
</dbReference>
<dbReference type="RefSeq" id="XP_012187233.1">
    <property type="nucleotide sequence ID" value="XM_012331843.1"/>
</dbReference>
<gene>
    <name evidence="5" type="ORF">PHSY_001211</name>
</gene>
<dbReference type="AlphaFoldDB" id="R9NYB3"/>
<dbReference type="InterPro" id="IPR010326">
    <property type="entry name" value="EXOC3/Sec6"/>
</dbReference>
<keyword evidence="2" id="KW-0813">Transport</keyword>
<evidence type="ECO:0000256" key="2">
    <source>
        <dbReference type="ARBA" id="ARBA00022448"/>
    </source>
</evidence>
<dbReference type="FunFam" id="1.10.357.50:FF:000006">
    <property type="entry name" value="Exocyst complex component sec6"/>
    <property type="match status" value="1"/>
</dbReference>
<evidence type="ECO:0000313" key="5">
    <source>
        <dbReference type="EMBL" id="GAC93646.1"/>
    </source>
</evidence>
<dbReference type="Pfam" id="PF06046">
    <property type="entry name" value="Sec6"/>
    <property type="match status" value="1"/>
</dbReference>
<feature type="compositionally biased region" description="Polar residues" evidence="4">
    <location>
        <begin position="15"/>
        <end position="54"/>
    </location>
</feature>
<dbReference type="GO" id="GO:0006887">
    <property type="term" value="P:exocytosis"/>
    <property type="evidence" value="ECO:0007669"/>
    <property type="project" value="UniProtKB-KW"/>
</dbReference>
<dbReference type="GO" id="GO:0051601">
    <property type="term" value="P:exocyst localization"/>
    <property type="evidence" value="ECO:0007669"/>
    <property type="project" value="TreeGrafter"/>
</dbReference>
<comment type="similarity">
    <text evidence="1">Belongs to the SEC6 family.</text>
</comment>
<dbReference type="HOGENOM" id="CLU_011776_2_0_1"/>
<keyword evidence="3" id="KW-0268">Exocytosis</keyword>